<evidence type="ECO:0000313" key="7">
    <source>
        <dbReference type="Proteomes" id="UP001500556"/>
    </source>
</evidence>
<evidence type="ECO:0000313" key="6">
    <source>
        <dbReference type="EMBL" id="GAA4712117.1"/>
    </source>
</evidence>
<dbReference type="NCBIfam" id="TIGR00205">
    <property type="entry name" value="fliE"/>
    <property type="match status" value="1"/>
</dbReference>
<dbReference type="PANTHER" id="PTHR34653:SF1">
    <property type="entry name" value="FLAGELLAR HOOK-BASAL BODY COMPLEX PROTEIN FLIE"/>
    <property type="match status" value="1"/>
</dbReference>
<dbReference type="InterPro" id="IPR001624">
    <property type="entry name" value="FliE"/>
</dbReference>
<reference evidence="7" key="1">
    <citation type="journal article" date="2019" name="Int. J. Syst. Evol. Microbiol.">
        <title>The Global Catalogue of Microorganisms (GCM) 10K type strain sequencing project: providing services to taxonomists for standard genome sequencing and annotation.</title>
        <authorList>
            <consortium name="The Broad Institute Genomics Platform"/>
            <consortium name="The Broad Institute Genome Sequencing Center for Infectious Disease"/>
            <person name="Wu L."/>
            <person name="Ma J."/>
        </authorList>
    </citation>
    <scope>NUCLEOTIDE SEQUENCE [LARGE SCALE GENOMIC DNA]</scope>
    <source>
        <strain evidence="7">JCM 18961</strain>
    </source>
</reference>
<comment type="caution">
    <text evidence="6">The sequence shown here is derived from an EMBL/GenBank/DDBJ whole genome shotgun (WGS) entry which is preliminary data.</text>
</comment>
<proteinExistence type="inferred from homology"/>
<dbReference type="Proteomes" id="UP001500556">
    <property type="component" value="Unassembled WGS sequence"/>
</dbReference>
<evidence type="ECO:0000256" key="4">
    <source>
        <dbReference type="HAMAP-Rule" id="MF_00724"/>
    </source>
</evidence>
<dbReference type="PRINTS" id="PR01006">
    <property type="entry name" value="FLGHOOKFLIE"/>
</dbReference>
<accession>A0ABP8XS40</accession>
<keyword evidence="3 4" id="KW-0975">Bacterial flagellum</keyword>
<gene>
    <name evidence="4" type="primary">fliE</name>
    <name evidence="6" type="ORF">GCM10025782_05290</name>
</gene>
<evidence type="ECO:0000256" key="1">
    <source>
        <dbReference type="ARBA" id="ARBA00004117"/>
    </source>
</evidence>
<comment type="subcellular location">
    <subcellularLocation>
        <location evidence="1 4">Bacterial flagellum basal body</location>
    </subcellularLocation>
</comment>
<organism evidence="6 7">
    <name type="scientific">Pedococcus ginsenosidimutans</name>
    <dbReference type="NCBI Taxonomy" id="490570"/>
    <lineage>
        <taxon>Bacteria</taxon>
        <taxon>Bacillati</taxon>
        <taxon>Actinomycetota</taxon>
        <taxon>Actinomycetes</taxon>
        <taxon>Micrococcales</taxon>
        <taxon>Intrasporangiaceae</taxon>
        <taxon>Pedococcus</taxon>
    </lineage>
</organism>
<name>A0ABP8XS40_9MICO</name>
<dbReference type="Pfam" id="PF02049">
    <property type="entry name" value="FliE"/>
    <property type="match status" value="1"/>
</dbReference>
<dbReference type="EMBL" id="BAABLO010000001">
    <property type="protein sequence ID" value="GAA4712117.1"/>
    <property type="molecule type" value="Genomic_DNA"/>
</dbReference>
<evidence type="ECO:0000256" key="2">
    <source>
        <dbReference type="ARBA" id="ARBA00009272"/>
    </source>
</evidence>
<evidence type="ECO:0000256" key="3">
    <source>
        <dbReference type="ARBA" id="ARBA00023143"/>
    </source>
</evidence>
<keyword evidence="7" id="KW-1185">Reference proteome</keyword>
<comment type="similarity">
    <text evidence="2 4">Belongs to the FliE family.</text>
</comment>
<dbReference type="HAMAP" id="MF_00724">
    <property type="entry name" value="FliE"/>
    <property type="match status" value="1"/>
</dbReference>
<dbReference type="PANTHER" id="PTHR34653">
    <property type="match status" value="1"/>
</dbReference>
<dbReference type="RefSeq" id="WP_345500971.1">
    <property type="nucleotide sequence ID" value="NZ_BAABLO010000001.1"/>
</dbReference>
<protein>
    <recommendedName>
        <fullName evidence="4 5">Flagellar hook-basal body complex protein FliE</fullName>
    </recommendedName>
</protein>
<sequence>MVIPPISPIASLPTAGVAAAPAAADPAAFGNVLAQGLEKLQSLHRTSDSMAVQAVTGQLTDIHDYTIAANEAAVATQLTVAVRNKAVEAFTEIMRMPM</sequence>
<evidence type="ECO:0000256" key="5">
    <source>
        <dbReference type="NCBIfam" id="TIGR00205"/>
    </source>
</evidence>